<dbReference type="OrthoDB" id="206565at2759"/>
<comment type="similarity">
    <text evidence="1">Belongs to the RAD52 family.</text>
</comment>
<protein>
    <recommendedName>
        <fullName evidence="5">RAD52 homolog</fullName>
    </recommendedName>
</protein>
<evidence type="ECO:0000313" key="8">
    <source>
        <dbReference type="Proteomes" id="UP000799766"/>
    </source>
</evidence>
<feature type="region of interest" description="Disordered" evidence="6">
    <location>
        <begin position="205"/>
        <end position="224"/>
    </location>
</feature>
<dbReference type="Gene3D" id="3.30.390.80">
    <property type="entry name" value="DNA repair protein Rad52/59/22"/>
    <property type="match status" value="1"/>
</dbReference>
<evidence type="ECO:0000256" key="1">
    <source>
        <dbReference type="ARBA" id="ARBA00006638"/>
    </source>
</evidence>
<evidence type="ECO:0000256" key="4">
    <source>
        <dbReference type="ARBA" id="ARBA00023204"/>
    </source>
</evidence>
<evidence type="ECO:0000256" key="3">
    <source>
        <dbReference type="ARBA" id="ARBA00023172"/>
    </source>
</evidence>
<dbReference type="InterPro" id="IPR041247">
    <property type="entry name" value="Rad52_fam"/>
</dbReference>
<keyword evidence="4" id="KW-0234">DNA repair</keyword>
<evidence type="ECO:0000256" key="6">
    <source>
        <dbReference type="SAM" id="MobiDB-lite"/>
    </source>
</evidence>
<keyword evidence="3" id="KW-0233">DNA recombination</keyword>
<organism evidence="7 8">
    <name type="scientific">Lineolata rhizophorae</name>
    <dbReference type="NCBI Taxonomy" id="578093"/>
    <lineage>
        <taxon>Eukaryota</taxon>
        <taxon>Fungi</taxon>
        <taxon>Dikarya</taxon>
        <taxon>Ascomycota</taxon>
        <taxon>Pezizomycotina</taxon>
        <taxon>Dothideomycetes</taxon>
        <taxon>Dothideomycetes incertae sedis</taxon>
        <taxon>Lineolatales</taxon>
        <taxon>Lineolataceae</taxon>
        <taxon>Lineolata</taxon>
    </lineage>
</organism>
<dbReference type="InterPro" id="IPR004585">
    <property type="entry name" value="DNA_recomb/repair_Rad52"/>
</dbReference>
<dbReference type="InterPro" id="IPR007232">
    <property type="entry name" value="Rad52_Rad59_Rad22"/>
</dbReference>
<reference evidence="7" key="1">
    <citation type="journal article" date="2020" name="Stud. Mycol.">
        <title>101 Dothideomycetes genomes: a test case for predicting lifestyles and emergence of pathogens.</title>
        <authorList>
            <person name="Haridas S."/>
            <person name="Albert R."/>
            <person name="Binder M."/>
            <person name="Bloem J."/>
            <person name="Labutti K."/>
            <person name="Salamov A."/>
            <person name="Andreopoulos B."/>
            <person name="Baker S."/>
            <person name="Barry K."/>
            <person name="Bills G."/>
            <person name="Bluhm B."/>
            <person name="Cannon C."/>
            <person name="Castanera R."/>
            <person name="Culley D."/>
            <person name="Daum C."/>
            <person name="Ezra D."/>
            <person name="Gonzalez J."/>
            <person name="Henrissat B."/>
            <person name="Kuo A."/>
            <person name="Liang C."/>
            <person name="Lipzen A."/>
            <person name="Lutzoni F."/>
            <person name="Magnuson J."/>
            <person name="Mondo S."/>
            <person name="Nolan M."/>
            <person name="Ohm R."/>
            <person name="Pangilinan J."/>
            <person name="Park H.-J."/>
            <person name="Ramirez L."/>
            <person name="Alfaro M."/>
            <person name="Sun H."/>
            <person name="Tritt A."/>
            <person name="Yoshinaga Y."/>
            <person name="Zwiers L.-H."/>
            <person name="Turgeon B."/>
            <person name="Goodwin S."/>
            <person name="Spatafora J."/>
            <person name="Crous P."/>
            <person name="Grigoriev I."/>
        </authorList>
    </citation>
    <scope>NUCLEOTIDE SEQUENCE</scope>
    <source>
        <strain evidence="7">ATCC 16933</strain>
    </source>
</reference>
<sequence>MLIWDCHTGPSTDALIVLYSPGAQYGDIANPFLGLNSSGSDAPRRMSEYTPQEIATLQSRLHKQLGPEYINSRPGQGGGKVHYLKAEKAINLANEVLGFNGWSSSIQQVQVDFVDVHDGGKVSMGMSIIVRVTLKDGTFHEDIGYGHIENCRGKAAAFEKAKKEAATDALKRALRTFGNVLGNCLYDKDYLNRVTKMRTGPGCWDPNNLHRHPEYAPQAPKKED</sequence>
<dbReference type="InterPro" id="IPR042525">
    <property type="entry name" value="Rad52_Rad59_Rad22_sf"/>
</dbReference>
<accession>A0A6A6PBY2</accession>
<dbReference type="AlphaFoldDB" id="A0A6A6PBY2"/>
<name>A0A6A6PBY2_9PEZI</name>
<dbReference type="NCBIfam" id="TIGR00607">
    <property type="entry name" value="rad52"/>
    <property type="match status" value="1"/>
</dbReference>
<dbReference type="FunFam" id="3.30.390.80:FF:000001">
    <property type="entry name" value="DNA repair protein RAD52 homolog"/>
    <property type="match status" value="1"/>
</dbReference>
<evidence type="ECO:0000256" key="2">
    <source>
        <dbReference type="ARBA" id="ARBA00022763"/>
    </source>
</evidence>
<dbReference type="GO" id="GO:0000730">
    <property type="term" value="P:DNA recombinase assembly"/>
    <property type="evidence" value="ECO:0007669"/>
    <property type="project" value="InterPro"/>
</dbReference>
<evidence type="ECO:0000313" key="7">
    <source>
        <dbReference type="EMBL" id="KAF2461257.1"/>
    </source>
</evidence>
<dbReference type="Proteomes" id="UP000799766">
    <property type="component" value="Unassembled WGS sequence"/>
</dbReference>
<dbReference type="GO" id="GO:0003697">
    <property type="term" value="F:single-stranded DNA binding"/>
    <property type="evidence" value="ECO:0007669"/>
    <property type="project" value="UniProtKB-ARBA"/>
</dbReference>
<dbReference type="GO" id="GO:0006312">
    <property type="term" value="P:mitotic recombination"/>
    <property type="evidence" value="ECO:0007669"/>
    <property type="project" value="TreeGrafter"/>
</dbReference>
<dbReference type="GO" id="GO:0045002">
    <property type="term" value="P:double-strand break repair via single-strand annealing"/>
    <property type="evidence" value="ECO:0007669"/>
    <property type="project" value="InterPro"/>
</dbReference>
<dbReference type="PANTHER" id="PTHR12132">
    <property type="entry name" value="DNA REPAIR AND RECOMBINATION PROTEIN RAD52, RAD59"/>
    <property type="match status" value="1"/>
</dbReference>
<feature type="non-terminal residue" evidence="7">
    <location>
        <position position="224"/>
    </location>
</feature>
<dbReference type="PANTHER" id="PTHR12132:SF1">
    <property type="entry name" value="DNA REPAIR PROTEIN RAD52 HOMOLOG"/>
    <property type="match status" value="1"/>
</dbReference>
<dbReference type="Pfam" id="PF04098">
    <property type="entry name" value="Rad52_Rad22"/>
    <property type="match status" value="1"/>
</dbReference>
<dbReference type="SUPFAM" id="SSF54768">
    <property type="entry name" value="dsRNA-binding domain-like"/>
    <property type="match status" value="1"/>
</dbReference>
<gene>
    <name evidence="7" type="ORF">BDY21DRAFT_278793</name>
</gene>
<keyword evidence="8" id="KW-1185">Reference proteome</keyword>
<evidence type="ECO:0000256" key="5">
    <source>
        <dbReference type="ARBA" id="ARBA00077224"/>
    </source>
</evidence>
<dbReference type="GO" id="GO:0005634">
    <property type="term" value="C:nucleus"/>
    <property type="evidence" value="ECO:0007669"/>
    <property type="project" value="InterPro"/>
</dbReference>
<keyword evidence="2" id="KW-0227">DNA damage</keyword>
<proteinExistence type="inferred from homology"/>
<dbReference type="EMBL" id="MU001671">
    <property type="protein sequence ID" value="KAF2461257.1"/>
    <property type="molecule type" value="Genomic_DNA"/>
</dbReference>